<dbReference type="KEGG" id="vra:111242758"/>
<protein>
    <submittedName>
        <fullName evidence="2">Uncharacterized protein LOC111242758 isoform X1</fullName>
    </submittedName>
</protein>
<gene>
    <name evidence="2" type="primary">LOC111242758</name>
</gene>
<sequence>MEVGLRIFLVSDQQRQIVPKCWYFANVVKSVSVLTNLHDPVSMGHPSKPANTQGGIGKLCIVLILKAFVQPMDLNCKSEPNFLCDTAIHDCGHHQLCITVTGHHSVPIVVFGHHSVLLLRAIARLLSKLPAISALPLLVMTLTSSSNRLALPLSLWLSSSSDSAGSDSSCWGCVTLHYCWLLGLTMGLHISGVGVRRPRILEDIIKGNKVIVIKQQSITRLCESFLL</sequence>
<proteinExistence type="predicted"/>
<reference evidence="1" key="1">
    <citation type="journal article" date="2014" name="Nat. Commun.">
        <title>Genome sequence of mungbean and insights into evolution within Vigna species.</title>
        <authorList>
            <person name="Kang Y.J."/>
            <person name="Kim S.K."/>
            <person name="Kim M.Y."/>
            <person name="Lestari P."/>
            <person name="Kim K.H."/>
            <person name="Ha B.K."/>
            <person name="Jun T.H."/>
            <person name="Hwang W.J."/>
            <person name="Lee T."/>
            <person name="Lee J."/>
            <person name="Shim S."/>
            <person name="Yoon M.Y."/>
            <person name="Jang Y.E."/>
            <person name="Han K.S."/>
            <person name="Taeprayoon P."/>
            <person name="Yoon N."/>
            <person name="Somta P."/>
            <person name="Tanya P."/>
            <person name="Kim K.S."/>
            <person name="Gwag J.G."/>
            <person name="Moon J.K."/>
            <person name="Lee Y.H."/>
            <person name="Park B.S."/>
            <person name="Bombarely A."/>
            <person name="Doyle J.J."/>
            <person name="Jackson S.A."/>
            <person name="Schafleitner R."/>
            <person name="Srinives P."/>
            <person name="Varshney R.K."/>
            <person name="Lee S.H."/>
        </authorList>
    </citation>
    <scope>NUCLEOTIDE SEQUENCE [LARGE SCALE GENOMIC DNA]</scope>
    <source>
        <strain evidence="1">cv. VC1973A</strain>
    </source>
</reference>
<name>A0A3Q0FHB1_VIGRR</name>
<dbReference type="Proteomes" id="UP000087766">
    <property type="component" value="Chromosome 11"/>
</dbReference>
<keyword evidence="1" id="KW-1185">Reference proteome</keyword>
<evidence type="ECO:0000313" key="1">
    <source>
        <dbReference type="Proteomes" id="UP000087766"/>
    </source>
</evidence>
<dbReference type="RefSeq" id="XP_022643091.1">
    <property type="nucleotide sequence ID" value="XM_022787370.1"/>
</dbReference>
<reference evidence="2" key="2">
    <citation type="submission" date="2025-08" db="UniProtKB">
        <authorList>
            <consortium name="RefSeq"/>
        </authorList>
    </citation>
    <scope>IDENTIFICATION</scope>
    <source>
        <tissue evidence="2">Leaf</tissue>
    </source>
</reference>
<evidence type="ECO:0000313" key="2">
    <source>
        <dbReference type="RefSeq" id="XP_022643091.1"/>
    </source>
</evidence>
<accession>A0A3Q0FHB1</accession>
<dbReference type="GeneID" id="111242758"/>
<dbReference type="AlphaFoldDB" id="A0A3Q0FHB1"/>
<organism evidence="1 2">
    <name type="scientific">Vigna radiata var. radiata</name>
    <name type="common">Mung bean</name>
    <name type="synonym">Phaseolus aureus</name>
    <dbReference type="NCBI Taxonomy" id="3916"/>
    <lineage>
        <taxon>Eukaryota</taxon>
        <taxon>Viridiplantae</taxon>
        <taxon>Streptophyta</taxon>
        <taxon>Embryophyta</taxon>
        <taxon>Tracheophyta</taxon>
        <taxon>Spermatophyta</taxon>
        <taxon>Magnoliopsida</taxon>
        <taxon>eudicotyledons</taxon>
        <taxon>Gunneridae</taxon>
        <taxon>Pentapetalae</taxon>
        <taxon>rosids</taxon>
        <taxon>fabids</taxon>
        <taxon>Fabales</taxon>
        <taxon>Fabaceae</taxon>
        <taxon>Papilionoideae</taxon>
        <taxon>50 kb inversion clade</taxon>
        <taxon>NPAAA clade</taxon>
        <taxon>indigoferoid/millettioid clade</taxon>
        <taxon>Phaseoleae</taxon>
        <taxon>Vigna</taxon>
    </lineage>
</organism>